<proteinExistence type="inferred from homology"/>
<dbReference type="GO" id="GO:0042910">
    <property type="term" value="F:xenobiotic transmembrane transporter activity"/>
    <property type="evidence" value="ECO:0007669"/>
    <property type="project" value="InterPro"/>
</dbReference>
<feature type="transmembrane region" description="Helical" evidence="13">
    <location>
        <begin position="399"/>
        <end position="419"/>
    </location>
</feature>
<feature type="transmembrane region" description="Helical" evidence="13">
    <location>
        <begin position="37"/>
        <end position="63"/>
    </location>
</feature>
<name>B9Y461_9FIRM</name>
<reference evidence="14 15" key="1">
    <citation type="submission" date="2008-12" db="EMBL/GenBank/DDBJ databases">
        <authorList>
            <person name="Fulton L."/>
            <person name="Clifton S."/>
            <person name="Fulton B."/>
            <person name="Xu J."/>
            <person name="Minx P."/>
            <person name="Pepin K.H."/>
            <person name="Johnson M."/>
            <person name="Bhonagiri V."/>
            <person name="Nash W.E."/>
            <person name="Mardis E.R."/>
            <person name="Wilson R.K."/>
        </authorList>
    </citation>
    <scope>NUCLEOTIDE SEQUENCE [LARGE SCALE GENOMIC DNA]</scope>
    <source>
        <strain evidence="14 15">DSM 12042</strain>
    </source>
</reference>
<dbReference type="NCBIfam" id="TIGR00797">
    <property type="entry name" value="matE"/>
    <property type="match status" value="1"/>
</dbReference>
<feature type="transmembrane region" description="Helical" evidence="13">
    <location>
        <begin position="106"/>
        <end position="128"/>
    </location>
</feature>
<feature type="transmembrane region" description="Helical" evidence="13">
    <location>
        <begin position="179"/>
        <end position="199"/>
    </location>
</feature>
<sequence length="459" mass="49759">MNLKLQPFLPSGFDPREGRHLLKETIDLAWPATVESIFVGLASLVDTIMVSALGTTAIAAIGLTNQPKFIAIAFIASLNVGITAIISRRIGASRLDDANACLRQSLLMSVLISALVCGLSFLFARPYIQFAGAQADTIELAVQYFRIVIIGQFFGNIGMTINAAQRCAGNSKISMRTNLAANGINVIFNYLLIGGHFGFPRLEVAGAAIATALGCFIAFLMSVQSLVSPKSKLRLTLKKSWLPSREILAPVGEISFSAFVEQLCMRLGFFLYALIVAGLGTKMFATHQICMNICNICFSCYDGFAAAAAALVGQNLGRKRSDRAECVTVICNRLATTMAILMVAGLILFRAPLIQMFTADPEIIQLGSWIMILFALSVPSLSAMTVYGGALRGAGDTRLIAVYALISTTIIRPALSWLLCYPVGLGVIGPWIGLLVDFVLRFLLCRRRYRTGLWKQRVY</sequence>
<evidence type="ECO:0000256" key="6">
    <source>
        <dbReference type="ARBA" id="ARBA00022449"/>
    </source>
</evidence>
<reference evidence="14 15" key="2">
    <citation type="submission" date="2009-02" db="EMBL/GenBank/DDBJ databases">
        <title>Draft genome sequence of Holdemania filiformis DSM 12042.</title>
        <authorList>
            <person name="Sudarsanam P."/>
            <person name="Ley R."/>
            <person name="Guruge J."/>
            <person name="Turnbaugh P.J."/>
            <person name="Mahowald M."/>
            <person name="Liep D."/>
            <person name="Gordon J."/>
        </authorList>
    </citation>
    <scope>NUCLEOTIDE SEQUENCE [LARGE SCALE GENOMIC DNA]</scope>
    <source>
        <strain evidence="14 15">DSM 12042</strain>
    </source>
</reference>
<keyword evidence="11 13" id="KW-0472">Membrane</keyword>
<evidence type="ECO:0000313" key="14">
    <source>
        <dbReference type="EMBL" id="EEF69238.1"/>
    </source>
</evidence>
<keyword evidence="6" id="KW-0050">Antiport</keyword>
<keyword evidence="8 13" id="KW-0812">Transmembrane</keyword>
<feature type="transmembrane region" description="Helical" evidence="13">
    <location>
        <begin position="205"/>
        <end position="227"/>
    </location>
</feature>
<evidence type="ECO:0000256" key="12">
    <source>
        <dbReference type="ARBA" id="ARBA00031636"/>
    </source>
</evidence>
<accession>B9Y461</accession>
<dbReference type="PANTHER" id="PTHR43298">
    <property type="entry name" value="MULTIDRUG RESISTANCE PROTEIN NORM-RELATED"/>
    <property type="match status" value="1"/>
</dbReference>
<dbReference type="HOGENOM" id="CLU_012893_5_3_9"/>
<evidence type="ECO:0000256" key="11">
    <source>
        <dbReference type="ARBA" id="ARBA00023136"/>
    </source>
</evidence>
<dbReference type="Proteomes" id="UP000005950">
    <property type="component" value="Unassembled WGS sequence"/>
</dbReference>
<feature type="transmembrane region" description="Helical" evidence="13">
    <location>
        <begin position="247"/>
        <end position="277"/>
    </location>
</feature>
<evidence type="ECO:0000256" key="1">
    <source>
        <dbReference type="ARBA" id="ARBA00003408"/>
    </source>
</evidence>
<feature type="transmembrane region" description="Helical" evidence="13">
    <location>
        <begin position="425"/>
        <end position="444"/>
    </location>
</feature>
<evidence type="ECO:0000256" key="4">
    <source>
        <dbReference type="ARBA" id="ARBA00020268"/>
    </source>
</evidence>
<dbReference type="CDD" id="cd13137">
    <property type="entry name" value="MATE_NorM_like"/>
    <property type="match status" value="1"/>
</dbReference>
<evidence type="ECO:0000256" key="7">
    <source>
        <dbReference type="ARBA" id="ARBA00022475"/>
    </source>
</evidence>
<feature type="transmembrane region" description="Helical" evidence="13">
    <location>
        <begin position="69"/>
        <end position="86"/>
    </location>
</feature>
<organism evidence="14 15">
    <name type="scientific">Holdemania filiformis DSM 12042</name>
    <dbReference type="NCBI Taxonomy" id="545696"/>
    <lineage>
        <taxon>Bacteria</taxon>
        <taxon>Bacillati</taxon>
        <taxon>Bacillota</taxon>
        <taxon>Erysipelotrichia</taxon>
        <taxon>Erysipelotrichales</taxon>
        <taxon>Erysipelotrichaceae</taxon>
        <taxon>Holdemania</taxon>
    </lineage>
</organism>
<dbReference type="GO" id="GO:0015297">
    <property type="term" value="F:antiporter activity"/>
    <property type="evidence" value="ECO:0007669"/>
    <property type="project" value="UniProtKB-KW"/>
</dbReference>
<feature type="transmembrane region" description="Helical" evidence="13">
    <location>
        <begin position="289"/>
        <end position="313"/>
    </location>
</feature>
<evidence type="ECO:0000256" key="9">
    <source>
        <dbReference type="ARBA" id="ARBA00022989"/>
    </source>
</evidence>
<feature type="transmembrane region" description="Helical" evidence="13">
    <location>
        <begin position="366"/>
        <end position="387"/>
    </location>
</feature>
<keyword evidence="5" id="KW-0813">Transport</keyword>
<evidence type="ECO:0000256" key="8">
    <source>
        <dbReference type="ARBA" id="ARBA00022692"/>
    </source>
</evidence>
<evidence type="ECO:0000256" key="13">
    <source>
        <dbReference type="SAM" id="Phobius"/>
    </source>
</evidence>
<feature type="transmembrane region" description="Helical" evidence="13">
    <location>
        <begin position="140"/>
        <end position="159"/>
    </location>
</feature>
<dbReference type="Pfam" id="PF01554">
    <property type="entry name" value="MatE"/>
    <property type="match status" value="2"/>
</dbReference>
<comment type="function">
    <text evidence="1">Multidrug efflux pump.</text>
</comment>
<feature type="transmembrane region" description="Helical" evidence="13">
    <location>
        <begin position="334"/>
        <end position="354"/>
    </location>
</feature>
<evidence type="ECO:0000313" key="15">
    <source>
        <dbReference type="Proteomes" id="UP000005950"/>
    </source>
</evidence>
<gene>
    <name evidence="14" type="ORF">HOLDEFILI_00592</name>
</gene>
<dbReference type="AlphaFoldDB" id="B9Y461"/>
<dbReference type="GO" id="GO:0005886">
    <property type="term" value="C:plasma membrane"/>
    <property type="evidence" value="ECO:0007669"/>
    <property type="project" value="UniProtKB-SubCell"/>
</dbReference>
<dbReference type="InterPro" id="IPR050222">
    <property type="entry name" value="MATE_MdtK"/>
</dbReference>
<comment type="caution">
    <text evidence="14">The sequence shown here is derived from an EMBL/GenBank/DDBJ whole genome shotgun (WGS) entry which is preliminary data.</text>
</comment>
<evidence type="ECO:0000256" key="5">
    <source>
        <dbReference type="ARBA" id="ARBA00022448"/>
    </source>
</evidence>
<dbReference type="eggNOG" id="COG0534">
    <property type="taxonomic scope" value="Bacteria"/>
</dbReference>
<dbReference type="InterPro" id="IPR048279">
    <property type="entry name" value="MdtK-like"/>
</dbReference>
<evidence type="ECO:0000256" key="10">
    <source>
        <dbReference type="ARBA" id="ARBA00023065"/>
    </source>
</evidence>
<comment type="subcellular location">
    <subcellularLocation>
        <location evidence="2">Cell membrane</location>
        <topology evidence="2">Multi-pass membrane protein</topology>
    </subcellularLocation>
</comment>
<keyword evidence="7" id="KW-1003">Cell membrane</keyword>
<dbReference type="InterPro" id="IPR002528">
    <property type="entry name" value="MATE_fam"/>
</dbReference>
<dbReference type="GO" id="GO:0006811">
    <property type="term" value="P:monoatomic ion transport"/>
    <property type="evidence" value="ECO:0007669"/>
    <property type="project" value="UniProtKB-KW"/>
</dbReference>
<keyword evidence="10" id="KW-0406">Ion transport</keyword>
<dbReference type="EMBL" id="ACCF01000044">
    <property type="protein sequence ID" value="EEF69238.1"/>
    <property type="molecule type" value="Genomic_DNA"/>
</dbReference>
<dbReference type="RefSeq" id="WP_006057802.1">
    <property type="nucleotide sequence ID" value="NZ_GG657553.1"/>
</dbReference>
<protein>
    <recommendedName>
        <fullName evidence="4">Probable multidrug resistance protein NorM</fullName>
    </recommendedName>
    <alternativeName>
        <fullName evidence="12">Multidrug-efflux transporter</fullName>
    </alternativeName>
</protein>
<dbReference type="STRING" id="545696.HOLDEFILI_00592"/>
<dbReference type="OrthoDB" id="62420at2"/>
<dbReference type="PANTHER" id="PTHR43298:SF2">
    <property type="entry name" value="FMN_FAD EXPORTER YEEO-RELATED"/>
    <property type="match status" value="1"/>
</dbReference>
<evidence type="ECO:0000256" key="3">
    <source>
        <dbReference type="ARBA" id="ARBA00010199"/>
    </source>
</evidence>
<dbReference type="PIRSF" id="PIRSF006603">
    <property type="entry name" value="DinF"/>
    <property type="match status" value="1"/>
</dbReference>
<comment type="similarity">
    <text evidence="3">Belongs to the multi antimicrobial extrusion (MATE) (TC 2.A.66.1) family.</text>
</comment>
<evidence type="ECO:0000256" key="2">
    <source>
        <dbReference type="ARBA" id="ARBA00004651"/>
    </source>
</evidence>
<keyword evidence="9 13" id="KW-1133">Transmembrane helix</keyword>